<reference evidence="2" key="3">
    <citation type="submission" date="2020-02" db="EMBL/GenBank/DDBJ databases">
        <authorList>
            <person name="Matsumoto Y."/>
            <person name="Motooka D."/>
            <person name="Nakamura S."/>
        </authorList>
    </citation>
    <scope>NUCLEOTIDE SEQUENCE</scope>
    <source>
        <strain evidence="2">JCM 6377</strain>
    </source>
</reference>
<dbReference type="OrthoDB" id="4641666at2"/>
<dbReference type="RefSeq" id="WP_097941430.1">
    <property type="nucleotide sequence ID" value="NZ_BLKS01000001.1"/>
</dbReference>
<keyword evidence="4" id="KW-1185">Reference proteome</keyword>
<feature type="signal peptide" evidence="1">
    <location>
        <begin position="1"/>
        <end position="22"/>
    </location>
</feature>
<gene>
    <name evidence="3" type="ORF">CQY20_17660</name>
    <name evidence="2" type="ORF">MAGR_21790</name>
</gene>
<evidence type="ECO:0000313" key="4">
    <source>
        <dbReference type="Proteomes" id="UP000220914"/>
    </source>
</evidence>
<dbReference type="AlphaFoldDB" id="A0A2A7MZ48"/>
<comment type="caution">
    <text evidence="3">The sequence shown here is derived from an EMBL/GenBank/DDBJ whole genome shotgun (WGS) entry which is preliminary data.</text>
</comment>
<accession>A0A2A7MZ48</accession>
<dbReference type="EMBL" id="BLKS01000001">
    <property type="protein sequence ID" value="GFG50738.1"/>
    <property type="molecule type" value="Genomic_DNA"/>
</dbReference>
<evidence type="ECO:0008006" key="6">
    <source>
        <dbReference type="Google" id="ProtNLM"/>
    </source>
</evidence>
<name>A0A2A7MZ48_MYCAG</name>
<dbReference type="Proteomes" id="UP000465302">
    <property type="component" value="Unassembled WGS sequence"/>
</dbReference>
<proteinExistence type="predicted"/>
<sequence>MKKLIVAAAVLAAITLAPPAQADQFDPYIPNPPIWCPGNGPGLSGSGYGGYCEGKTFPDGTRLNVFRLGMFWQPIRCIIPDGSMNPPLAPPGGCGGLLG</sequence>
<keyword evidence="1" id="KW-0732">Signal</keyword>
<evidence type="ECO:0000313" key="3">
    <source>
        <dbReference type="EMBL" id="PEG36830.1"/>
    </source>
</evidence>
<dbReference type="Proteomes" id="UP000220914">
    <property type="component" value="Unassembled WGS sequence"/>
</dbReference>
<reference evidence="3 4" key="1">
    <citation type="submission" date="2017-10" db="EMBL/GenBank/DDBJ databases">
        <title>The new phylogeny of genus Mycobacterium.</title>
        <authorList>
            <person name="Tortoli E."/>
            <person name="Trovato A."/>
            <person name="Cirillo D.M."/>
        </authorList>
    </citation>
    <scope>NUCLEOTIDE SEQUENCE [LARGE SCALE GENOMIC DNA]</scope>
    <source>
        <strain evidence="3 4">CCUG37673</strain>
    </source>
</reference>
<feature type="chain" id="PRO_5036036223" description="Secreted protein" evidence="1">
    <location>
        <begin position="23"/>
        <end position="99"/>
    </location>
</feature>
<reference evidence="2 5" key="2">
    <citation type="journal article" date="2019" name="Emerg. Microbes Infect.">
        <title>Comprehensive subspecies identification of 175 nontuberculous mycobacteria species based on 7547 genomic profiles.</title>
        <authorList>
            <person name="Matsumoto Y."/>
            <person name="Kinjo T."/>
            <person name="Motooka D."/>
            <person name="Nabeya D."/>
            <person name="Jung N."/>
            <person name="Uechi K."/>
            <person name="Horii T."/>
            <person name="Iida T."/>
            <person name="Fujita J."/>
            <person name="Nakamura S."/>
        </authorList>
    </citation>
    <scope>NUCLEOTIDE SEQUENCE [LARGE SCALE GENOMIC DNA]</scope>
    <source>
        <strain evidence="2 5">JCM 6377</strain>
    </source>
</reference>
<evidence type="ECO:0000313" key="2">
    <source>
        <dbReference type="EMBL" id="GFG50738.1"/>
    </source>
</evidence>
<evidence type="ECO:0000256" key="1">
    <source>
        <dbReference type="SAM" id="SignalP"/>
    </source>
</evidence>
<protein>
    <recommendedName>
        <fullName evidence="6">Secreted protein</fullName>
    </recommendedName>
</protein>
<evidence type="ECO:0000313" key="5">
    <source>
        <dbReference type="Proteomes" id="UP000465302"/>
    </source>
</evidence>
<organism evidence="3 4">
    <name type="scientific">Mycolicibacterium agri</name>
    <name type="common">Mycobacterium agri</name>
    <dbReference type="NCBI Taxonomy" id="36811"/>
    <lineage>
        <taxon>Bacteria</taxon>
        <taxon>Bacillati</taxon>
        <taxon>Actinomycetota</taxon>
        <taxon>Actinomycetes</taxon>
        <taxon>Mycobacteriales</taxon>
        <taxon>Mycobacteriaceae</taxon>
        <taxon>Mycolicibacterium</taxon>
    </lineage>
</organism>
<dbReference type="EMBL" id="PDCP01000031">
    <property type="protein sequence ID" value="PEG36830.1"/>
    <property type="molecule type" value="Genomic_DNA"/>
</dbReference>